<keyword evidence="8" id="KW-1185">Reference proteome</keyword>
<dbReference type="PROSITE" id="PS50893">
    <property type="entry name" value="ABC_TRANSPORTER_2"/>
    <property type="match status" value="1"/>
</dbReference>
<evidence type="ECO:0000313" key="8">
    <source>
        <dbReference type="Proteomes" id="UP001555100"/>
    </source>
</evidence>
<keyword evidence="1" id="KW-0813">Transport</keyword>
<organism evidence="5 7">
    <name type="scientific">Trueperella pyogenes</name>
    <dbReference type="NCBI Taxonomy" id="1661"/>
    <lineage>
        <taxon>Bacteria</taxon>
        <taxon>Bacillati</taxon>
        <taxon>Actinomycetota</taxon>
        <taxon>Actinomycetes</taxon>
        <taxon>Actinomycetales</taxon>
        <taxon>Actinomycetaceae</taxon>
        <taxon>Trueperella</taxon>
    </lineage>
</organism>
<keyword evidence="2" id="KW-0547">Nucleotide-binding</keyword>
<keyword evidence="3 5" id="KW-0067">ATP-binding</keyword>
<evidence type="ECO:0000313" key="5">
    <source>
        <dbReference type="EMBL" id="AZR06329.1"/>
    </source>
</evidence>
<dbReference type="GO" id="GO:0016887">
    <property type="term" value="F:ATP hydrolysis activity"/>
    <property type="evidence" value="ECO:0007669"/>
    <property type="project" value="InterPro"/>
</dbReference>
<dbReference type="GO" id="GO:0005524">
    <property type="term" value="F:ATP binding"/>
    <property type="evidence" value="ECO:0007669"/>
    <property type="project" value="UniProtKB-KW"/>
</dbReference>
<evidence type="ECO:0000256" key="2">
    <source>
        <dbReference type="ARBA" id="ARBA00022741"/>
    </source>
</evidence>
<dbReference type="AlphaFoldDB" id="A0A380MCV1"/>
<dbReference type="PANTHER" id="PTHR24220">
    <property type="entry name" value="IMPORT ATP-BINDING PROTEIN"/>
    <property type="match status" value="1"/>
</dbReference>
<feature type="domain" description="ABC transporter" evidence="4">
    <location>
        <begin position="6"/>
        <end position="229"/>
    </location>
</feature>
<dbReference type="Gene3D" id="3.40.50.300">
    <property type="entry name" value="P-loop containing nucleotide triphosphate hydrolases"/>
    <property type="match status" value="1"/>
</dbReference>
<dbReference type="RefSeq" id="WP_024964377.1">
    <property type="nucleotide sequence ID" value="NZ_CP033902.1"/>
</dbReference>
<dbReference type="Pfam" id="PF00005">
    <property type="entry name" value="ABC_tran"/>
    <property type="match status" value="1"/>
</dbReference>
<dbReference type="InterPro" id="IPR015854">
    <property type="entry name" value="ABC_transpr_LolD-like"/>
</dbReference>
<dbReference type="Proteomes" id="UP000275951">
    <property type="component" value="Chromosome"/>
</dbReference>
<dbReference type="PANTHER" id="PTHR24220:SF86">
    <property type="entry name" value="ABC TRANSPORTER ABCH.1"/>
    <property type="match status" value="1"/>
</dbReference>
<accession>A0A380MCV1</accession>
<evidence type="ECO:0000256" key="3">
    <source>
        <dbReference type="ARBA" id="ARBA00022840"/>
    </source>
</evidence>
<dbReference type="EMBL" id="CP033905">
    <property type="protein sequence ID" value="AZR06329.1"/>
    <property type="molecule type" value="Genomic_DNA"/>
</dbReference>
<dbReference type="GO" id="GO:0005886">
    <property type="term" value="C:plasma membrane"/>
    <property type="evidence" value="ECO:0007669"/>
    <property type="project" value="TreeGrafter"/>
</dbReference>
<evidence type="ECO:0000313" key="6">
    <source>
        <dbReference type="EMBL" id="MEW6953908.1"/>
    </source>
</evidence>
<dbReference type="InterPro" id="IPR027417">
    <property type="entry name" value="P-loop_NTPase"/>
</dbReference>
<dbReference type="SUPFAM" id="SSF52540">
    <property type="entry name" value="P-loop containing nucleoside triphosphate hydrolases"/>
    <property type="match status" value="1"/>
</dbReference>
<dbReference type="InterPro" id="IPR017871">
    <property type="entry name" value="ABC_transporter-like_CS"/>
</dbReference>
<protein>
    <submittedName>
        <fullName evidence="5">ABC transporter ATP-binding protein</fullName>
    </submittedName>
</protein>
<evidence type="ECO:0000256" key="1">
    <source>
        <dbReference type="ARBA" id="ARBA00022448"/>
    </source>
</evidence>
<dbReference type="PROSITE" id="PS00211">
    <property type="entry name" value="ABC_TRANSPORTER_1"/>
    <property type="match status" value="1"/>
</dbReference>
<dbReference type="InterPro" id="IPR003439">
    <property type="entry name" value="ABC_transporter-like_ATP-bd"/>
</dbReference>
<dbReference type="SMART" id="SM00382">
    <property type="entry name" value="AAA"/>
    <property type="match status" value="1"/>
</dbReference>
<dbReference type="EMBL" id="JBAGNM010000001">
    <property type="protein sequence ID" value="MEW6953908.1"/>
    <property type="molecule type" value="Genomic_DNA"/>
</dbReference>
<evidence type="ECO:0000313" key="7">
    <source>
        <dbReference type="Proteomes" id="UP000275951"/>
    </source>
</evidence>
<gene>
    <name evidence="5" type="ORF">EBQ10_02830</name>
    <name evidence="6" type="ORF">V3M73_02565</name>
</gene>
<reference evidence="6 8" key="2">
    <citation type="submission" date="2024-01" db="EMBL/GenBank/DDBJ databases">
        <title>Genomic analysis and antimicrobial resistance profiles of Trueperella pyogenes isolated from domestic and wild animals.</title>
        <authorList>
            <person name="Magossi G."/>
            <person name="Gzyl K.E."/>
            <person name="Holman D.B."/>
            <person name="Amat S."/>
        </authorList>
    </citation>
    <scope>NUCLEOTIDE SEQUENCE [LARGE SCALE GENOMIC DNA]</scope>
    <source>
        <strain evidence="6 8">1494</strain>
    </source>
</reference>
<name>A0A380MCV1_9ACTO</name>
<dbReference type="GO" id="GO:0022857">
    <property type="term" value="F:transmembrane transporter activity"/>
    <property type="evidence" value="ECO:0007669"/>
    <property type="project" value="TreeGrafter"/>
</dbReference>
<dbReference type="Proteomes" id="UP001555100">
    <property type="component" value="Unassembled WGS sequence"/>
</dbReference>
<dbReference type="CDD" id="cd03255">
    <property type="entry name" value="ABC_MJ0796_LolCDE_FtsE"/>
    <property type="match status" value="1"/>
</dbReference>
<dbReference type="InterPro" id="IPR017911">
    <property type="entry name" value="MacB-like_ATP-bd"/>
</dbReference>
<evidence type="ECO:0000259" key="4">
    <source>
        <dbReference type="PROSITE" id="PS50893"/>
    </source>
</evidence>
<sequence>MSEVLLKLDDVTARVRLGRRQILTTVDSVSLSIIRGTSNAIIGKSGSGKTSLISILGLLNSDFTGRYTYGNHNVASLSDRKLSKLRGSRIGFVFQNYSLIRHLNVAQNVDLSLLYSSEKLSRKERLDRISQALEDVGLSERSREYPGSLSGGEQQRVAIARALVLRPELLICDEPTGALDTDTGIQVLNVLMELVESSRTTLVLVTHDNDVAARCENLMYMDSGRLTHA</sequence>
<proteinExistence type="predicted"/>
<dbReference type="InterPro" id="IPR003593">
    <property type="entry name" value="AAA+_ATPase"/>
</dbReference>
<reference evidence="5 7" key="1">
    <citation type="submission" date="2018-11" db="EMBL/GenBank/DDBJ databases">
        <title>Multidrug-resistant genes are associated with an 42-kb island TGI1 carrying a complex class 1 integron in a Trueperella pyogenes.</title>
        <authorList>
            <person name="Dong W."/>
        </authorList>
    </citation>
    <scope>NUCLEOTIDE SEQUENCE [LARGE SCALE GENOMIC DNA]</scope>
    <source>
        <strain evidence="5 7">TP4</strain>
    </source>
</reference>